<proteinExistence type="predicted"/>
<dbReference type="RefSeq" id="WP_193192899.1">
    <property type="nucleotide sequence ID" value="NZ_JACZFR010000035.1"/>
</dbReference>
<comment type="caution">
    <text evidence="1">The sequence shown here is derived from an EMBL/GenBank/DDBJ whole genome shotgun (WGS) entry which is preliminary data.</text>
</comment>
<evidence type="ECO:0000313" key="1">
    <source>
        <dbReference type="EMBL" id="MFC6633524.1"/>
    </source>
</evidence>
<gene>
    <name evidence="1" type="ORF">ACFQBM_09545</name>
</gene>
<sequence>MSNLFAGSTDLDNIFEPRGSFAKRADVGIYNGSTDISNLYAPVSHGSAAANTGIYAGSTDIGQLFAAKGSVSYHKAPIWTAGDWARTDKPSSAATTGVKFNTSGSIDLFESGTDGTWLPSGESNADYEVKWVRVSGDSSSVVNGLNENSYYNLGSLRQIWITDSSGSTTDVSITVRFTLRNVNDTSLSITHDVTMTASYENVG</sequence>
<protein>
    <submittedName>
        <fullName evidence="1">Uncharacterized protein</fullName>
    </submittedName>
</protein>
<evidence type="ECO:0000313" key="2">
    <source>
        <dbReference type="Proteomes" id="UP001596425"/>
    </source>
</evidence>
<dbReference type="EMBL" id="JBHSVR010000001">
    <property type="protein sequence ID" value="MFC6633524.1"/>
    <property type="molecule type" value="Genomic_DNA"/>
</dbReference>
<dbReference type="Proteomes" id="UP001596425">
    <property type="component" value="Unassembled WGS sequence"/>
</dbReference>
<reference evidence="2" key="1">
    <citation type="journal article" date="2019" name="Int. J. Syst. Evol. Microbiol.">
        <title>The Global Catalogue of Microorganisms (GCM) 10K type strain sequencing project: providing services to taxonomists for standard genome sequencing and annotation.</title>
        <authorList>
            <consortium name="The Broad Institute Genomics Platform"/>
            <consortium name="The Broad Institute Genome Sequencing Center for Infectious Disease"/>
            <person name="Wu L."/>
            <person name="Ma J."/>
        </authorList>
    </citation>
    <scope>NUCLEOTIDE SEQUENCE [LARGE SCALE GENOMIC DNA]</scope>
    <source>
        <strain evidence="2">CGMCC 1.13718</strain>
    </source>
</reference>
<organism evidence="1 2">
    <name type="scientific">Microbulbifer taiwanensis</name>
    <dbReference type="NCBI Taxonomy" id="986746"/>
    <lineage>
        <taxon>Bacteria</taxon>
        <taxon>Pseudomonadati</taxon>
        <taxon>Pseudomonadota</taxon>
        <taxon>Gammaproteobacteria</taxon>
        <taxon>Cellvibrionales</taxon>
        <taxon>Microbulbiferaceae</taxon>
        <taxon>Microbulbifer</taxon>
    </lineage>
</organism>
<keyword evidence="2" id="KW-1185">Reference proteome</keyword>
<accession>A0ABW1YLB3</accession>
<name>A0ABW1YLB3_9GAMM</name>